<protein>
    <submittedName>
        <fullName evidence="2">Uncharacterized protein</fullName>
    </submittedName>
</protein>
<dbReference type="OrthoDB" id="67319at2759"/>
<reference evidence="2" key="1">
    <citation type="submission" date="2013-12" db="EMBL/GenBank/DDBJ databases">
        <title>The Genome Sequence of Aphanomyces invadans NJM9701.</title>
        <authorList>
            <consortium name="The Broad Institute Genomics Platform"/>
            <person name="Russ C."/>
            <person name="Tyler B."/>
            <person name="van West P."/>
            <person name="Dieguez-Uribeondo J."/>
            <person name="Young S.K."/>
            <person name="Zeng Q."/>
            <person name="Gargeya S."/>
            <person name="Fitzgerald M."/>
            <person name="Abouelleil A."/>
            <person name="Alvarado L."/>
            <person name="Chapman S.B."/>
            <person name="Gainer-Dewar J."/>
            <person name="Goldberg J."/>
            <person name="Griggs A."/>
            <person name="Gujja S."/>
            <person name="Hansen M."/>
            <person name="Howarth C."/>
            <person name="Imamovic A."/>
            <person name="Ireland A."/>
            <person name="Larimer J."/>
            <person name="McCowan C."/>
            <person name="Murphy C."/>
            <person name="Pearson M."/>
            <person name="Poon T.W."/>
            <person name="Priest M."/>
            <person name="Roberts A."/>
            <person name="Saif S."/>
            <person name="Shea T."/>
            <person name="Sykes S."/>
            <person name="Wortman J."/>
            <person name="Nusbaum C."/>
            <person name="Birren B."/>
        </authorList>
    </citation>
    <scope>NUCLEOTIDE SEQUENCE [LARGE SCALE GENOMIC DNA]</scope>
    <source>
        <strain evidence="2">NJM9701</strain>
    </source>
</reference>
<keyword evidence="1" id="KW-0812">Transmembrane</keyword>
<keyword evidence="1" id="KW-0472">Membrane</keyword>
<organism evidence="2">
    <name type="scientific">Aphanomyces invadans</name>
    <dbReference type="NCBI Taxonomy" id="157072"/>
    <lineage>
        <taxon>Eukaryota</taxon>
        <taxon>Sar</taxon>
        <taxon>Stramenopiles</taxon>
        <taxon>Oomycota</taxon>
        <taxon>Saprolegniomycetes</taxon>
        <taxon>Saprolegniales</taxon>
        <taxon>Verrucalvaceae</taxon>
        <taxon>Aphanomyces</taxon>
    </lineage>
</organism>
<dbReference type="EMBL" id="KI913969">
    <property type="protein sequence ID" value="ETV98622.1"/>
    <property type="molecule type" value="Genomic_DNA"/>
</dbReference>
<keyword evidence="1" id="KW-1133">Transmembrane helix</keyword>
<name>A0A024TZ36_9STRA</name>
<evidence type="ECO:0000313" key="2">
    <source>
        <dbReference type="EMBL" id="ETV98622.1"/>
    </source>
</evidence>
<dbReference type="RefSeq" id="XP_008872819.1">
    <property type="nucleotide sequence ID" value="XM_008874597.1"/>
</dbReference>
<proteinExistence type="predicted"/>
<evidence type="ECO:0000256" key="1">
    <source>
        <dbReference type="SAM" id="Phobius"/>
    </source>
</evidence>
<dbReference type="VEuPathDB" id="FungiDB:H310_08739"/>
<accession>A0A024TZ36</accession>
<dbReference type="AlphaFoldDB" id="A0A024TZ36"/>
<feature type="transmembrane region" description="Helical" evidence="1">
    <location>
        <begin position="117"/>
        <end position="139"/>
    </location>
</feature>
<gene>
    <name evidence="2" type="ORF">H310_08739</name>
</gene>
<sequence>MAPLWGCYPRSIVTFQLSAFVGGGMKACTSAAKFNWQTQQRTKAWLDAIEEEDGYDDHDTRGADRSAVLTYLRRVHPAFVLHRSGTVVDPKHRAMRVVVDGVKQGFSIVLYEICRGVLVVLVLMSFATVAVCVGVYVHLSQWQLVAS</sequence>
<dbReference type="GeneID" id="20085789"/>